<protein>
    <submittedName>
        <fullName evidence="1">Uncharacterized protein</fullName>
    </submittedName>
</protein>
<evidence type="ECO:0000313" key="1">
    <source>
        <dbReference type="EMBL" id="MBX63956.1"/>
    </source>
</evidence>
<name>A0A2P2QAE0_RHIMU</name>
<dbReference type="EMBL" id="GGEC01083472">
    <property type="protein sequence ID" value="MBX63956.1"/>
    <property type="molecule type" value="Transcribed_RNA"/>
</dbReference>
<reference evidence="1" key="1">
    <citation type="submission" date="2018-02" db="EMBL/GenBank/DDBJ databases">
        <title>Rhizophora mucronata_Transcriptome.</title>
        <authorList>
            <person name="Meera S.P."/>
            <person name="Sreeshan A."/>
            <person name="Augustine A."/>
        </authorList>
    </citation>
    <scope>NUCLEOTIDE SEQUENCE</scope>
    <source>
        <tissue evidence="1">Leaf</tissue>
    </source>
</reference>
<accession>A0A2P2QAE0</accession>
<sequence>MHEKTNFSN</sequence>
<proteinExistence type="predicted"/>
<organism evidence="1">
    <name type="scientific">Rhizophora mucronata</name>
    <name type="common">Asiatic mangrove</name>
    <dbReference type="NCBI Taxonomy" id="61149"/>
    <lineage>
        <taxon>Eukaryota</taxon>
        <taxon>Viridiplantae</taxon>
        <taxon>Streptophyta</taxon>
        <taxon>Embryophyta</taxon>
        <taxon>Tracheophyta</taxon>
        <taxon>Spermatophyta</taxon>
        <taxon>Magnoliopsida</taxon>
        <taxon>eudicotyledons</taxon>
        <taxon>Gunneridae</taxon>
        <taxon>Pentapetalae</taxon>
        <taxon>rosids</taxon>
        <taxon>fabids</taxon>
        <taxon>Malpighiales</taxon>
        <taxon>Rhizophoraceae</taxon>
        <taxon>Rhizophora</taxon>
    </lineage>
</organism>